<dbReference type="AlphaFoldDB" id="A0A7X0MDW4"/>
<protein>
    <submittedName>
        <fullName evidence="4">Ribokinase</fullName>
        <ecNumber evidence="4">2.7.1.15</ecNumber>
    </submittedName>
</protein>
<dbReference type="PANTHER" id="PTHR10584">
    <property type="entry name" value="SUGAR KINASE"/>
    <property type="match status" value="1"/>
</dbReference>
<gene>
    <name evidence="4" type="ORF">GGD46_004160</name>
</gene>
<dbReference type="PRINTS" id="PR00990">
    <property type="entry name" value="RIBOKINASE"/>
</dbReference>
<dbReference type="InterPro" id="IPR029056">
    <property type="entry name" value="Ribokinase-like"/>
</dbReference>
<dbReference type="EMBL" id="JACHBG010000010">
    <property type="protein sequence ID" value="MBB6486861.1"/>
    <property type="molecule type" value="Genomic_DNA"/>
</dbReference>
<evidence type="ECO:0000313" key="5">
    <source>
        <dbReference type="Proteomes" id="UP000565576"/>
    </source>
</evidence>
<evidence type="ECO:0000313" key="4">
    <source>
        <dbReference type="EMBL" id="MBB6486861.1"/>
    </source>
</evidence>
<evidence type="ECO:0000259" key="3">
    <source>
        <dbReference type="Pfam" id="PF00294"/>
    </source>
</evidence>
<dbReference type="Gene3D" id="3.40.1190.20">
    <property type="match status" value="1"/>
</dbReference>
<evidence type="ECO:0000256" key="2">
    <source>
        <dbReference type="ARBA" id="ARBA00022777"/>
    </source>
</evidence>
<dbReference type="InterPro" id="IPR011611">
    <property type="entry name" value="PfkB_dom"/>
</dbReference>
<dbReference type="GO" id="GO:0004747">
    <property type="term" value="F:ribokinase activity"/>
    <property type="evidence" value="ECO:0007669"/>
    <property type="project" value="UniProtKB-EC"/>
</dbReference>
<dbReference type="SUPFAM" id="SSF53613">
    <property type="entry name" value="Ribokinase-like"/>
    <property type="match status" value="1"/>
</dbReference>
<evidence type="ECO:0000256" key="1">
    <source>
        <dbReference type="ARBA" id="ARBA00022679"/>
    </source>
</evidence>
<accession>A0A7X0MDW4</accession>
<dbReference type="InterPro" id="IPR002139">
    <property type="entry name" value="Ribo/fructo_kinase"/>
</dbReference>
<reference evidence="4 5" key="1">
    <citation type="submission" date="2020-08" db="EMBL/GenBank/DDBJ databases">
        <title>Genomic Encyclopedia of Type Strains, Phase IV (KMG-V): Genome sequencing to study the core and pangenomes of soil and plant-associated prokaryotes.</title>
        <authorList>
            <person name="Whitman W."/>
        </authorList>
    </citation>
    <scope>NUCLEOTIDE SEQUENCE [LARGE SCALE GENOMIC DNA]</scope>
    <source>
        <strain evidence="4 5">SEMIA 4060</strain>
    </source>
</reference>
<keyword evidence="1 4" id="KW-0808">Transferase</keyword>
<name>A0A7X0MDW4_9HYPH</name>
<keyword evidence="2 4" id="KW-0418">Kinase</keyword>
<dbReference type="CDD" id="cd01166">
    <property type="entry name" value="KdgK"/>
    <property type="match status" value="1"/>
</dbReference>
<organism evidence="4 5">
    <name type="scientific">Rhizobium lusitanum</name>
    <dbReference type="NCBI Taxonomy" id="293958"/>
    <lineage>
        <taxon>Bacteria</taxon>
        <taxon>Pseudomonadati</taxon>
        <taxon>Pseudomonadota</taxon>
        <taxon>Alphaproteobacteria</taxon>
        <taxon>Hyphomicrobiales</taxon>
        <taxon>Rhizobiaceae</taxon>
        <taxon>Rhizobium/Agrobacterium group</taxon>
        <taxon>Rhizobium</taxon>
    </lineage>
</organism>
<dbReference type="Pfam" id="PF00294">
    <property type="entry name" value="PfkB"/>
    <property type="match status" value="1"/>
</dbReference>
<sequence>MAVVALLGDINIDLVLDIPAYPGEGGEAIATGQTVAIGGSATNTAIALARAGHECRLIGRVGQDAWGRQALSELQKAGVSTRWIGQDPAEPTQLNMVAVSATGERTMFAYRGANAQLSADMIDEAALTGAALLHLSGYAFLQPRQAGAALRAIDIAEQRGIPITLDVPGGVVAALAEALRPLLSKLDTILLADGDLPQLLGRPRDETLESLVADLLEQGVKRVAIKGHGTDSLLRQANTGDSAPWFPVEVVDTVGAGDAFAAGHIHGRITGLRGVYCCRLANAFGAVAVTRKGAGQAMPSLDEVLNLMTGAR</sequence>
<dbReference type="PANTHER" id="PTHR10584:SF167">
    <property type="entry name" value="PFKB DOMAIN PROTEIN"/>
    <property type="match status" value="1"/>
</dbReference>
<feature type="domain" description="Carbohydrate kinase PfkB" evidence="3">
    <location>
        <begin position="4"/>
        <end position="299"/>
    </location>
</feature>
<dbReference type="RefSeq" id="WP_184707199.1">
    <property type="nucleotide sequence ID" value="NZ_JACHBG010000010.1"/>
</dbReference>
<dbReference type="EC" id="2.7.1.15" evidence="4"/>
<proteinExistence type="predicted"/>
<comment type="caution">
    <text evidence="4">The sequence shown here is derived from an EMBL/GenBank/DDBJ whole genome shotgun (WGS) entry which is preliminary data.</text>
</comment>
<dbReference type="Proteomes" id="UP000565576">
    <property type="component" value="Unassembled WGS sequence"/>
</dbReference>